<proteinExistence type="predicted"/>
<name>A0A0R0I8F6_SOYBN</name>
<dbReference type="Gramene" id="KRH38574">
    <property type="protein sequence ID" value="KRH38574"/>
    <property type="gene ID" value="GLYMA_09G144400"/>
</dbReference>
<dbReference type="InParanoid" id="A0A0R0I8F6"/>
<dbReference type="EMBL" id="CM000842">
    <property type="protein sequence ID" value="KRH38574.1"/>
    <property type="molecule type" value="Genomic_DNA"/>
</dbReference>
<accession>A0A0R0I8F6</accession>
<keyword evidence="3" id="KW-1185">Reference proteome</keyword>
<dbReference type="AlphaFoldDB" id="A0A0R0I8F6"/>
<reference evidence="1 2" key="1">
    <citation type="journal article" date="2010" name="Nature">
        <title>Genome sequence of the palaeopolyploid soybean.</title>
        <authorList>
            <person name="Schmutz J."/>
            <person name="Cannon S.B."/>
            <person name="Schlueter J."/>
            <person name="Ma J."/>
            <person name="Mitros T."/>
            <person name="Nelson W."/>
            <person name="Hyten D.L."/>
            <person name="Song Q."/>
            <person name="Thelen J.J."/>
            <person name="Cheng J."/>
            <person name="Xu D."/>
            <person name="Hellsten U."/>
            <person name="May G.D."/>
            <person name="Yu Y."/>
            <person name="Sakurai T."/>
            <person name="Umezawa T."/>
            <person name="Bhattacharyya M.K."/>
            <person name="Sandhu D."/>
            <person name="Valliyodan B."/>
            <person name="Lindquist E."/>
            <person name="Peto M."/>
            <person name="Grant D."/>
            <person name="Shu S."/>
            <person name="Goodstein D."/>
            <person name="Barry K."/>
            <person name="Futrell-Griggs M."/>
            <person name="Abernathy B."/>
            <person name="Du J."/>
            <person name="Tian Z."/>
            <person name="Zhu L."/>
            <person name="Gill N."/>
            <person name="Joshi T."/>
            <person name="Libault M."/>
            <person name="Sethuraman A."/>
            <person name="Zhang X.-C."/>
            <person name="Shinozaki K."/>
            <person name="Nguyen H.T."/>
            <person name="Wing R.A."/>
            <person name="Cregan P."/>
            <person name="Specht J."/>
            <person name="Grimwood J."/>
            <person name="Rokhsar D."/>
            <person name="Stacey G."/>
            <person name="Shoemaker R.C."/>
            <person name="Jackson S.A."/>
        </authorList>
    </citation>
    <scope>NUCLEOTIDE SEQUENCE</scope>
    <source>
        <strain evidence="2">cv. Williams 82</strain>
        <tissue evidence="1">Callus</tissue>
    </source>
</reference>
<dbReference type="EnsemblPlants" id="KRH38574">
    <property type="protein sequence ID" value="KRH38574"/>
    <property type="gene ID" value="GLYMA_09G144400"/>
</dbReference>
<reference evidence="1" key="3">
    <citation type="submission" date="2018-07" db="EMBL/GenBank/DDBJ databases">
        <title>WGS assembly of Glycine max.</title>
        <authorList>
            <person name="Schmutz J."/>
            <person name="Cannon S."/>
            <person name="Schlueter J."/>
            <person name="Ma J."/>
            <person name="Mitros T."/>
            <person name="Nelson W."/>
            <person name="Hyten D."/>
            <person name="Song Q."/>
            <person name="Thelen J."/>
            <person name="Cheng J."/>
            <person name="Xu D."/>
            <person name="Hellsten U."/>
            <person name="May G."/>
            <person name="Yu Y."/>
            <person name="Sakurai T."/>
            <person name="Umezawa T."/>
            <person name="Bhattacharyya M."/>
            <person name="Sandhu D."/>
            <person name="Valliyodan B."/>
            <person name="Lindquist E."/>
            <person name="Peto M."/>
            <person name="Grant D."/>
            <person name="Shu S."/>
            <person name="Goodstein D."/>
            <person name="Barry K."/>
            <person name="Futrell-Griggs M."/>
            <person name="Abernathy B."/>
            <person name="Du J."/>
            <person name="Tian Z."/>
            <person name="Zhu L."/>
            <person name="Gill N."/>
            <person name="Joshi T."/>
            <person name="Libault M."/>
            <person name="Sethuraman A."/>
            <person name="Zhang X."/>
            <person name="Shinozaki K."/>
            <person name="Nguyen H."/>
            <person name="Wing R."/>
            <person name="Cregan P."/>
            <person name="Specht J."/>
            <person name="Grimwood J."/>
            <person name="Rokhsar D."/>
            <person name="Stacey G."/>
            <person name="Shoemaker R."/>
            <person name="Jackson S."/>
        </authorList>
    </citation>
    <scope>NUCLEOTIDE SEQUENCE</scope>
    <source>
        <tissue evidence="1">Callus</tissue>
    </source>
</reference>
<evidence type="ECO:0000313" key="3">
    <source>
        <dbReference type="Proteomes" id="UP000008827"/>
    </source>
</evidence>
<protein>
    <submittedName>
        <fullName evidence="1 2">Uncharacterized protein</fullName>
    </submittedName>
</protein>
<dbReference type="Proteomes" id="UP000008827">
    <property type="component" value="Chromosome 9"/>
</dbReference>
<reference evidence="2" key="2">
    <citation type="submission" date="2018-02" db="UniProtKB">
        <authorList>
            <consortium name="EnsemblPlants"/>
        </authorList>
    </citation>
    <scope>IDENTIFICATION</scope>
    <source>
        <strain evidence="2">Williams 82</strain>
    </source>
</reference>
<dbReference type="SMR" id="A0A0R0I8F6"/>
<organism evidence="1">
    <name type="scientific">Glycine max</name>
    <name type="common">Soybean</name>
    <name type="synonym">Glycine hispida</name>
    <dbReference type="NCBI Taxonomy" id="3847"/>
    <lineage>
        <taxon>Eukaryota</taxon>
        <taxon>Viridiplantae</taxon>
        <taxon>Streptophyta</taxon>
        <taxon>Embryophyta</taxon>
        <taxon>Tracheophyta</taxon>
        <taxon>Spermatophyta</taxon>
        <taxon>Magnoliopsida</taxon>
        <taxon>eudicotyledons</taxon>
        <taxon>Gunneridae</taxon>
        <taxon>Pentapetalae</taxon>
        <taxon>rosids</taxon>
        <taxon>fabids</taxon>
        <taxon>Fabales</taxon>
        <taxon>Fabaceae</taxon>
        <taxon>Papilionoideae</taxon>
        <taxon>50 kb inversion clade</taxon>
        <taxon>NPAAA clade</taxon>
        <taxon>indigoferoid/millettioid clade</taxon>
        <taxon>Phaseoleae</taxon>
        <taxon>Glycine</taxon>
        <taxon>Glycine subgen. Soja</taxon>
    </lineage>
</organism>
<evidence type="ECO:0000313" key="2">
    <source>
        <dbReference type="EnsemblPlants" id="KRH38574"/>
    </source>
</evidence>
<gene>
    <name evidence="1" type="ORF">GLYMA_09G144400</name>
</gene>
<evidence type="ECO:0000313" key="1">
    <source>
        <dbReference type="EMBL" id="KRH38574.1"/>
    </source>
</evidence>
<sequence>MNHNMDTSIGCYHGSHLLLGHLQKSSSHAPLFHLMKRQHRHCCKSFLHNMVGLHSFPTYFAGYYRPQHCFQSLIVLQVLLDSKNYHVGCEAS</sequence>